<feature type="transmembrane region" description="Helical" evidence="6">
    <location>
        <begin position="112"/>
        <end position="134"/>
    </location>
</feature>
<dbReference type="PROSITE" id="PS50850">
    <property type="entry name" value="MFS"/>
    <property type="match status" value="1"/>
</dbReference>
<dbReference type="RefSeq" id="WP_339589459.1">
    <property type="nucleotide sequence ID" value="NZ_JBBHJZ010000009.1"/>
</dbReference>
<dbReference type="InterPro" id="IPR011701">
    <property type="entry name" value="MFS"/>
</dbReference>
<gene>
    <name evidence="8" type="ORF">WG901_22885</name>
</gene>
<feature type="transmembrane region" description="Helical" evidence="6">
    <location>
        <begin position="21"/>
        <end position="41"/>
    </location>
</feature>
<feature type="transmembrane region" description="Helical" evidence="6">
    <location>
        <begin position="177"/>
        <end position="198"/>
    </location>
</feature>
<evidence type="ECO:0000256" key="1">
    <source>
        <dbReference type="ARBA" id="ARBA00004651"/>
    </source>
</evidence>
<dbReference type="InterPro" id="IPR036259">
    <property type="entry name" value="MFS_trans_sf"/>
</dbReference>
<dbReference type="PANTHER" id="PTHR43124:SF3">
    <property type="entry name" value="CHLORAMPHENICOL EFFLUX PUMP RV0191"/>
    <property type="match status" value="1"/>
</dbReference>
<dbReference type="InterPro" id="IPR050189">
    <property type="entry name" value="MFS_Efflux_Transporters"/>
</dbReference>
<keyword evidence="5 6" id="KW-0472">Membrane</keyword>
<organism evidence="8 9">
    <name type="scientific">Novosphingobium anseongense</name>
    <dbReference type="NCBI Taxonomy" id="3133436"/>
    <lineage>
        <taxon>Bacteria</taxon>
        <taxon>Pseudomonadati</taxon>
        <taxon>Pseudomonadota</taxon>
        <taxon>Alphaproteobacteria</taxon>
        <taxon>Sphingomonadales</taxon>
        <taxon>Sphingomonadaceae</taxon>
        <taxon>Novosphingobium</taxon>
    </lineage>
</organism>
<accession>A0ABU8S2T0</accession>
<dbReference type="Pfam" id="PF07690">
    <property type="entry name" value="MFS_1"/>
    <property type="match status" value="1"/>
</dbReference>
<dbReference type="InterPro" id="IPR020846">
    <property type="entry name" value="MFS_dom"/>
</dbReference>
<keyword evidence="2" id="KW-1003">Cell membrane</keyword>
<evidence type="ECO:0000256" key="5">
    <source>
        <dbReference type="ARBA" id="ARBA00023136"/>
    </source>
</evidence>
<dbReference type="PANTHER" id="PTHR43124">
    <property type="entry name" value="PURINE EFFLUX PUMP PBUE"/>
    <property type="match status" value="1"/>
</dbReference>
<evidence type="ECO:0000313" key="9">
    <source>
        <dbReference type="Proteomes" id="UP001361239"/>
    </source>
</evidence>
<feature type="transmembrane region" description="Helical" evidence="6">
    <location>
        <begin position="284"/>
        <end position="304"/>
    </location>
</feature>
<evidence type="ECO:0000256" key="3">
    <source>
        <dbReference type="ARBA" id="ARBA00022692"/>
    </source>
</evidence>
<comment type="subcellular location">
    <subcellularLocation>
        <location evidence="1">Cell membrane</location>
        <topology evidence="1">Multi-pass membrane protein</topology>
    </subcellularLocation>
</comment>
<protein>
    <submittedName>
        <fullName evidence="8">MFS transporter</fullName>
    </submittedName>
</protein>
<proteinExistence type="predicted"/>
<evidence type="ECO:0000259" key="7">
    <source>
        <dbReference type="PROSITE" id="PS50850"/>
    </source>
</evidence>
<dbReference type="Gene3D" id="1.20.1250.20">
    <property type="entry name" value="MFS general substrate transporter like domains"/>
    <property type="match status" value="1"/>
</dbReference>
<reference evidence="8 9" key="1">
    <citation type="submission" date="2024-03" db="EMBL/GenBank/DDBJ databases">
        <authorList>
            <person name="Jo J.-H."/>
        </authorList>
    </citation>
    <scope>NUCLEOTIDE SEQUENCE [LARGE SCALE GENOMIC DNA]</scope>
    <source>
        <strain evidence="8 9">PS1R-30</strain>
    </source>
</reference>
<keyword evidence="3 6" id="KW-0812">Transmembrane</keyword>
<feature type="transmembrane region" description="Helical" evidence="6">
    <location>
        <begin position="146"/>
        <end position="165"/>
    </location>
</feature>
<keyword evidence="4 6" id="KW-1133">Transmembrane helix</keyword>
<name>A0ABU8S2T0_9SPHN</name>
<comment type="caution">
    <text evidence="8">The sequence shown here is derived from an EMBL/GenBank/DDBJ whole genome shotgun (WGS) entry which is preliminary data.</text>
</comment>
<feature type="transmembrane region" description="Helical" evidence="6">
    <location>
        <begin position="255"/>
        <end position="277"/>
    </location>
</feature>
<keyword evidence="9" id="KW-1185">Reference proteome</keyword>
<feature type="transmembrane region" description="Helical" evidence="6">
    <location>
        <begin position="219"/>
        <end position="243"/>
    </location>
</feature>
<evidence type="ECO:0000256" key="4">
    <source>
        <dbReference type="ARBA" id="ARBA00022989"/>
    </source>
</evidence>
<dbReference type="Proteomes" id="UP001361239">
    <property type="component" value="Unassembled WGS sequence"/>
</dbReference>
<dbReference type="EMBL" id="JBBHJZ010000009">
    <property type="protein sequence ID" value="MEJ5979518.1"/>
    <property type="molecule type" value="Genomic_DNA"/>
</dbReference>
<evidence type="ECO:0000313" key="8">
    <source>
        <dbReference type="EMBL" id="MEJ5979518.1"/>
    </source>
</evidence>
<feature type="domain" description="Major facilitator superfamily (MFS) profile" evidence="7">
    <location>
        <begin position="19"/>
        <end position="403"/>
    </location>
</feature>
<evidence type="ECO:0000256" key="6">
    <source>
        <dbReference type="SAM" id="Phobius"/>
    </source>
</evidence>
<feature type="transmembrane region" description="Helical" evidence="6">
    <location>
        <begin position="344"/>
        <end position="363"/>
    </location>
</feature>
<feature type="transmembrane region" description="Helical" evidence="6">
    <location>
        <begin position="87"/>
        <end position="106"/>
    </location>
</feature>
<sequence>MSGHAMGGAATDRPITIPVRIVMLLGGLMVAIAMAAIAPVLPEIERALAVTQNEKLLVKMMVPFAGAAMVVGAPLTGFLIDRIGLRSLLILHGLLFAIAGTAGLYLDNLYALVGSRLFVGFAAAGMGTISMTTINTRLEGIERAKWMGFHMATAMLGALVIFPLIGVLGEIGWRWPFAIYAIGLAVSGLAAIALPGIVPAVANSEEVDRAPRGNPFKWFPLWFLPLALTVGSITYLPTVYLAFVARDVGLSSPSTLSMIMLADSLIGAMMSLIFGWSRKRVSSYAAFVFSFACTGTGMLVVSLSSGIGGIVSGMLIFGFGIGWFMPNVMTALSQRVAQTRQGSAVGILKATHHLASPLGVLAAEPIARTHGPHGAMMAGAMLSFCAAAVFASLAFRRVEASRKYRSAA</sequence>
<evidence type="ECO:0000256" key="2">
    <source>
        <dbReference type="ARBA" id="ARBA00022475"/>
    </source>
</evidence>
<dbReference type="SUPFAM" id="SSF103473">
    <property type="entry name" value="MFS general substrate transporter"/>
    <property type="match status" value="1"/>
</dbReference>
<feature type="transmembrane region" description="Helical" evidence="6">
    <location>
        <begin position="61"/>
        <end position="80"/>
    </location>
</feature>
<feature type="transmembrane region" description="Helical" evidence="6">
    <location>
        <begin position="375"/>
        <end position="395"/>
    </location>
</feature>
<feature type="transmembrane region" description="Helical" evidence="6">
    <location>
        <begin position="310"/>
        <end position="332"/>
    </location>
</feature>